<feature type="transmembrane region" description="Helical" evidence="6">
    <location>
        <begin position="12"/>
        <end position="37"/>
    </location>
</feature>
<feature type="transmembrane region" description="Helical" evidence="6">
    <location>
        <begin position="215"/>
        <end position="233"/>
    </location>
</feature>
<evidence type="ECO:0000256" key="3">
    <source>
        <dbReference type="ARBA" id="ARBA00022692"/>
    </source>
</evidence>
<comment type="subcellular location">
    <subcellularLocation>
        <location evidence="1">Membrane</location>
        <topology evidence="1">Multi-pass membrane protein</topology>
    </subcellularLocation>
</comment>
<dbReference type="InterPro" id="IPR005496">
    <property type="entry name" value="Integral_membrane_TerC"/>
</dbReference>
<feature type="transmembrane region" description="Helical" evidence="6">
    <location>
        <begin position="189"/>
        <end position="209"/>
    </location>
</feature>
<gene>
    <name evidence="7" type="ORF">F2P47_13015</name>
</gene>
<feature type="transmembrane region" description="Helical" evidence="6">
    <location>
        <begin position="127"/>
        <end position="150"/>
    </location>
</feature>
<organism evidence="7 8">
    <name type="scientific">Parvibaculum sedimenti</name>
    <dbReference type="NCBI Taxonomy" id="2608632"/>
    <lineage>
        <taxon>Bacteria</taxon>
        <taxon>Pseudomonadati</taxon>
        <taxon>Pseudomonadota</taxon>
        <taxon>Alphaproteobacteria</taxon>
        <taxon>Hyphomicrobiales</taxon>
        <taxon>Parvibaculaceae</taxon>
        <taxon>Parvibaculum</taxon>
    </lineage>
</organism>
<evidence type="ECO:0000256" key="4">
    <source>
        <dbReference type="ARBA" id="ARBA00022989"/>
    </source>
</evidence>
<keyword evidence="3 6" id="KW-0812">Transmembrane</keyword>
<evidence type="ECO:0000256" key="6">
    <source>
        <dbReference type="SAM" id="Phobius"/>
    </source>
</evidence>
<feature type="transmembrane region" description="Helical" evidence="6">
    <location>
        <begin position="76"/>
        <end position="99"/>
    </location>
</feature>
<comment type="caution">
    <text evidence="7">The sequence shown here is derived from an EMBL/GenBank/DDBJ whole genome shotgun (WGS) entry which is preliminary data.</text>
</comment>
<dbReference type="GO" id="GO:0016020">
    <property type="term" value="C:membrane"/>
    <property type="evidence" value="ECO:0007669"/>
    <property type="project" value="UniProtKB-SubCell"/>
</dbReference>
<keyword evidence="5 6" id="KW-0472">Membrane</keyword>
<reference evidence="7 8" key="1">
    <citation type="submission" date="2019-09" db="EMBL/GenBank/DDBJ databases">
        <title>Parvibaculum sedimenti sp. nov., isolated from sediment.</title>
        <authorList>
            <person name="Wang Y."/>
        </authorList>
    </citation>
    <scope>NUCLEOTIDE SEQUENCE [LARGE SCALE GENOMIC DNA]</scope>
    <source>
        <strain evidence="7 8">HXT-9</strain>
    </source>
</reference>
<dbReference type="PANTHER" id="PTHR30238">
    <property type="entry name" value="MEMBRANE BOUND PREDICTED REDOX MODULATOR"/>
    <property type="match status" value="1"/>
</dbReference>
<dbReference type="AlphaFoldDB" id="A0A6N6VJA9"/>
<evidence type="ECO:0000256" key="5">
    <source>
        <dbReference type="ARBA" id="ARBA00023136"/>
    </source>
</evidence>
<evidence type="ECO:0000256" key="1">
    <source>
        <dbReference type="ARBA" id="ARBA00004141"/>
    </source>
</evidence>
<evidence type="ECO:0000313" key="7">
    <source>
        <dbReference type="EMBL" id="KAB7739346.1"/>
    </source>
</evidence>
<dbReference type="EMBL" id="WESC01000011">
    <property type="protein sequence ID" value="KAB7739346.1"/>
    <property type="molecule type" value="Genomic_DNA"/>
</dbReference>
<dbReference type="PANTHER" id="PTHR30238:SF4">
    <property type="entry name" value="SLL1022 PROTEIN"/>
    <property type="match status" value="1"/>
</dbReference>
<dbReference type="Pfam" id="PF03741">
    <property type="entry name" value="TerC"/>
    <property type="match status" value="1"/>
</dbReference>
<evidence type="ECO:0000256" key="2">
    <source>
        <dbReference type="ARBA" id="ARBA00007511"/>
    </source>
</evidence>
<dbReference type="RefSeq" id="WP_152216802.1">
    <property type="nucleotide sequence ID" value="NZ_JBAQYD010000225.1"/>
</dbReference>
<keyword evidence="4 6" id="KW-1133">Transmembrane helix</keyword>
<accession>A0A6N6VJA9</accession>
<dbReference type="Proteomes" id="UP000468901">
    <property type="component" value="Unassembled WGS sequence"/>
</dbReference>
<comment type="similarity">
    <text evidence="2">Belongs to the TerC family.</text>
</comment>
<sequence>MWEIFSSPENWASLLTLTVLEIVLGVDNLIFLSILASRLPIEKRRVGRRLGLGAALITRLGLLASVAWIVTLSQPVFTVLDLAISWRDIILGVGGLFLIAKSTLEVHHSVEGGDEFGPKESAKVPGLWSVVAQIAVIDIIFSLDTVMTAVGMSDHFPIMAFAVIAAVCVMLFAAEPLSRFVDAHPTVKMLALSFLILIGVSLIADALHFHIPKAYLYFAVAFSIGVESLNLWATKRLNAKRAAAKRTVE</sequence>
<feature type="transmembrane region" description="Helical" evidence="6">
    <location>
        <begin position="156"/>
        <end position="177"/>
    </location>
</feature>
<protein>
    <submittedName>
        <fullName evidence="7">TerC family protein</fullName>
    </submittedName>
</protein>
<evidence type="ECO:0000313" key="8">
    <source>
        <dbReference type="Proteomes" id="UP000468901"/>
    </source>
</evidence>
<keyword evidence="8" id="KW-1185">Reference proteome</keyword>
<feature type="transmembrane region" description="Helical" evidence="6">
    <location>
        <begin position="49"/>
        <end position="70"/>
    </location>
</feature>
<proteinExistence type="inferred from homology"/>
<name>A0A6N6VJA9_9HYPH</name>